<protein>
    <recommendedName>
        <fullName evidence="6">WAT1-related protein</fullName>
    </recommendedName>
</protein>
<proteinExistence type="inferred from homology"/>
<evidence type="ECO:0000256" key="6">
    <source>
        <dbReference type="RuleBase" id="RU363077"/>
    </source>
</evidence>
<dbReference type="GO" id="GO:0022857">
    <property type="term" value="F:transmembrane transporter activity"/>
    <property type="evidence" value="ECO:0007669"/>
    <property type="project" value="InterPro"/>
</dbReference>
<evidence type="ECO:0000313" key="8">
    <source>
        <dbReference type="Proteomes" id="UP000235220"/>
    </source>
</evidence>
<evidence type="ECO:0000313" key="9">
    <source>
        <dbReference type="RefSeq" id="XP_018820878.2"/>
    </source>
</evidence>
<reference evidence="9" key="1">
    <citation type="submission" date="2025-08" db="UniProtKB">
        <authorList>
            <consortium name="RefSeq"/>
        </authorList>
    </citation>
    <scope>IDENTIFICATION</scope>
    <source>
        <tissue evidence="9">Leaves</tissue>
    </source>
</reference>
<keyword evidence="4 6" id="KW-1133">Transmembrane helix</keyword>
<feature type="domain" description="EamA" evidence="7">
    <location>
        <begin position="26"/>
        <end position="153"/>
    </location>
</feature>
<feature type="transmembrane region" description="Helical" evidence="6">
    <location>
        <begin position="311"/>
        <end position="330"/>
    </location>
</feature>
<accession>A0A2I4ENA8</accession>
<organism evidence="8 9">
    <name type="scientific">Juglans regia</name>
    <name type="common">English walnut</name>
    <dbReference type="NCBI Taxonomy" id="51240"/>
    <lineage>
        <taxon>Eukaryota</taxon>
        <taxon>Viridiplantae</taxon>
        <taxon>Streptophyta</taxon>
        <taxon>Embryophyta</taxon>
        <taxon>Tracheophyta</taxon>
        <taxon>Spermatophyta</taxon>
        <taxon>Magnoliopsida</taxon>
        <taxon>eudicotyledons</taxon>
        <taxon>Gunneridae</taxon>
        <taxon>Pentapetalae</taxon>
        <taxon>rosids</taxon>
        <taxon>fabids</taxon>
        <taxon>Fagales</taxon>
        <taxon>Juglandaceae</taxon>
        <taxon>Juglans</taxon>
    </lineage>
</organism>
<dbReference type="RefSeq" id="XP_018820878.2">
    <property type="nucleotide sequence ID" value="XM_018965333.2"/>
</dbReference>
<name>A0A2I4ENA8_JUGRE</name>
<feature type="transmembrane region" description="Helical" evidence="6">
    <location>
        <begin position="284"/>
        <end position="305"/>
    </location>
</feature>
<keyword evidence="8" id="KW-1185">Reference proteome</keyword>
<dbReference type="SUPFAM" id="SSF103481">
    <property type="entry name" value="Multidrug resistance efflux transporter EmrE"/>
    <property type="match status" value="2"/>
</dbReference>
<dbReference type="OrthoDB" id="1728340at2759"/>
<keyword evidence="3 6" id="KW-0812">Transmembrane</keyword>
<evidence type="ECO:0000256" key="1">
    <source>
        <dbReference type="ARBA" id="ARBA00004141"/>
    </source>
</evidence>
<feature type="transmembrane region" description="Helical" evidence="6">
    <location>
        <begin position="103"/>
        <end position="125"/>
    </location>
</feature>
<sequence length="362" mass="39162">MGLRSSLVGLVPFLAMVMVECLDVGLTTLSKAAMSKGMSHYVFVVYSNALATLILLPSSFIIHRNKRPPLTISLLCKFFLLSLAGITVMQNCVFTGVSYSSPTLASAMSNLVPAFTFLLAVIFRMEKLGLRSSRSQIKIMGTLVSISGALIVTLYKGPAIGAPQIQFSKTSLPRQPSPSTMLATTNNWIIGALFLATASICLAVWNTAQAAILKGYPSEMTIVSFYCFFGTIQCTVVSLIAERDPNAWKLRPDIELVSIVYSALFGSVVTFSVLTWCIHKKGPLFVAMFKPLGIAIAALMGVIFLGDTLHVGSVIGAIVIVAGFYAVIWTQYKEEERGKSLEVDRLPAPSQKSPLLERQTDA</sequence>
<feature type="transmembrane region" description="Helical" evidence="6">
    <location>
        <begin position="40"/>
        <end position="62"/>
    </location>
</feature>
<keyword evidence="5 6" id="KW-0472">Membrane</keyword>
<dbReference type="InterPro" id="IPR000620">
    <property type="entry name" value="EamA_dom"/>
</dbReference>
<dbReference type="Pfam" id="PF00892">
    <property type="entry name" value="EamA"/>
    <property type="match status" value="2"/>
</dbReference>
<comment type="subcellular location">
    <subcellularLocation>
        <location evidence="1 6">Membrane</location>
        <topology evidence="1 6">Multi-pass membrane protein</topology>
    </subcellularLocation>
</comment>
<evidence type="ECO:0000256" key="2">
    <source>
        <dbReference type="ARBA" id="ARBA00007635"/>
    </source>
</evidence>
<evidence type="ECO:0000256" key="3">
    <source>
        <dbReference type="ARBA" id="ARBA00022692"/>
    </source>
</evidence>
<dbReference type="KEGG" id="jre:108991175"/>
<feature type="transmembrane region" description="Helical" evidence="6">
    <location>
        <begin position="74"/>
        <end position="97"/>
    </location>
</feature>
<dbReference type="InterPro" id="IPR030184">
    <property type="entry name" value="WAT1-related"/>
</dbReference>
<feature type="transmembrane region" description="Helical" evidence="6">
    <location>
        <begin position="137"/>
        <end position="155"/>
    </location>
</feature>
<dbReference type="Gramene" id="Jr09_03140_p1">
    <property type="protein sequence ID" value="cds.Jr09_03140_p1"/>
    <property type="gene ID" value="Jr09_03140"/>
</dbReference>
<gene>
    <name evidence="9" type="primary">LOC108991175</name>
</gene>
<feature type="transmembrane region" description="Helical" evidence="6">
    <location>
        <begin position="256"/>
        <end position="277"/>
    </location>
</feature>
<dbReference type="PANTHER" id="PTHR31218">
    <property type="entry name" value="WAT1-RELATED PROTEIN"/>
    <property type="match status" value="1"/>
</dbReference>
<dbReference type="GeneID" id="108991175"/>
<dbReference type="Proteomes" id="UP000235220">
    <property type="component" value="Chromosome 9"/>
</dbReference>
<evidence type="ECO:0000256" key="4">
    <source>
        <dbReference type="ARBA" id="ARBA00022989"/>
    </source>
</evidence>
<dbReference type="InterPro" id="IPR037185">
    <property type="entry name" value="EmrE-like"/>
</dbReference>
<evidence type="ECO:0000259" key="7">
    <source>
        <dbReference type="Pfam" id="PF00892"/>
    </source>
</evidence>
<feature type="domain" description="EamA" evidence="7">
    <location>
        <begin position="190"/>
        <end position="328"/>
    </location>
</feature>
<dbReference type="AlphaFoldDB" id="A0A2I4ENA8"/>
<feature type="transmembrane region" description="Helical" evidence="6">
    <location>
        <begin position="220"/>
        <end position="241"/>
    </location>
</feature>
<evidence type="ECO:0000256" key="5">
    <source>
        <dbReference type="ARBA" id="ARBA00023136"/>
    </source>
</evidence>
<dbReference type="GO" id="GO:0005886">
    <property type="term" value="C:plasma membrane"/>
    <property type="evidence" value="ECO:0000318"/>
    <property type="project" value="GO_Central"/>
</dbReference>
<feature type="transmembrane region" description="Helical" evidence="6">
    <location>
        <begin position="188"/>
        <end position="208"/>
    </location>
</feature>
<comment type="similarity">
    <text evidence="2 6">Belongs to the drug/metabolite transporter (DMT) superfamily. Plant drug/metabolite exporter (P-DME) (TC 2.A.7.4) family.</text>
</comment>